<comment type="similarity">
    <text evidence="2">Belongs to the ABC-2 integral membrane protein family.</text>
</comment>
<dbReference type="PROSITE" id="PS51012">
    <property type="entry name" value="ABC_TM2"/>
    <property type="match status" value="1"/>
</dbReference>
<dbReference type="GO" id="GO:0005886">
    <property type="term" value="C:plasma membrane"/>
    <property type="evidence" value="ECO:0007669"/>
    <property type="project" value="UniProtKB-SubCell"/>
</dbReference>
<feature type="transmembrane region" description="Helical" evidence="8">
    <location>
        <begin position="185"/>
        <end position="207"/>
    </location>
</feature>
<feature type="domain" description="ABC transmembrane type-2" evidence="9">
    <location>
        <begin position="135"/>
        <end position="376"/>
    </location>
</feature>
<feature type="transmembrane region" description="Helical" evidence="8">
    <location>
        <begin position="263"/>
        <end position="285"/>
    </location>
</feature>
<protein>
    <submittedName>
        <fullName evidence="10">Mannose-1-phosphate guanyltransferase</fullName>
    </submittedName>
</protein>
<feature type="transmembrane region" description="Helical" evidence="8">
    <location>
        <begin position="26"/>
        <end position="46"/>
    </location>
</feature>
<evidence type="ECO:0000256" key="1">
    <source>
        <dbReference type="ARBA" id="ARBA00004651"/>
    </source>
</evidence>
<evidence type="ECO:0000256" key="5">
    <source>
        <dbReference type="ARBA" id="ARBA00022692"/>
    </source>
</evidence>
<evidence type="ECO:0000256" key="3">
    <source>
        <dbReference type="ARBA" id="ARBA00022448"/>
    </source>
</evidence>
<dbReference type="PANTHER" id="PTHR30294:SF29">
    <property type="entry name" value="MULTIDRUG ABC TRANSPORTER PERMEASE YBHS-RELATED"/>
    <property type="match status" value="1"/>
</dbReference>
<organism evidence="10 11">
    <name type="scientific">Rhizobium loti</name>
    <name type="common">Mesorhizobium loti</name>
    <dbReference type="NCBI Taxonomy" id="381"/>
    <lineage>
        <taxon>Bacteria</taxon>
        <taxon>Pseudomonadati</taxon>
        <taxon>Pseudomonadota</taxon>
        <taxon>Alphaproteobacteria</taxon>
        <taxon>Hyphomicrobiales</taxon>
        <taxon>Phyllobacteriaceae</taxon>
        <taxon>Mesorhizobium</taxon>
    </lineage>
</organism>
<dbReference type="InterPro" id="IPR051449">
    <property type="entry name" value="ABC-2_transporter_component"/>
</dbReference>
<comment type="subcellular location">
    <subcellularLocation>
        <location evidence="1">Cell membrane</location>
        <topology evidence="1">Multi-pass membrane protein</topology>
    </subcellularLocation>
</comment>
<evidence type="ECO:0000256" key="6">
    <source>
        <dbReference type="ARBA" id="ARBA00022989"/>
    </source>
</evidence>
<evidence type="ECO:0000256" key="7">
    <source>
        <dbReference type="ARBA" id="ARBA00023136"/>
    </source>
</evidence>
<dbReference type="Gene3D" id="3.40.1710.10">
    <property type="entry name" value="abc type-2 transporter like domain"/>
    <property type="match status" value="1"/>
</dbReference>
<keyword evidence="4" id="KW-1003">Cell membrane</keyword>
<reference evidence="10 11" key="1">
    <citation type="submission" date="2015-12" db="EMBL/GenBank/DDBJ databases">
        <title>Draft genome sequence of Mesorhizobium sp. UFLA 01-765, a multitolerant efficient symbiont and plant-growth promoting strain isolated from Zn-mining soil using Leucaena leucocephala as a trap plant.</title>
        <authorList>
            <person name="Rangel W.M."/>
            <person name="Thijs S."/>
            <person name="Longatti S.M."/>
            <person name="Moreira F.M."/>
            <person name="Weyens N."/>
            <person name="Vangronsveld J."/>
            <person name="Van Hamme J.D."/>
            <person name="Bottos E.M."/>
            <person name="Rineau F."/>
        </authorList>
    </citation>
    <scope>NUCLEOTIDE SEQUENCE [LARGE SCALE GENOMIC DNA]</scope>
    <source>
        <strain evidence="10 11">UFLA 01-765</strain>
    </source>
</reference>
<keyword evidence="7 8" id="KW-0472">Membrane</keyword>
<dbReference type="Pfam" id="PF12698">
    <property type="entry name" value="ABC2_membrane_3"/>
    <property type="match status" value="1"/>
</dbReference>
<gene>
    <name evidence="10" type="ORF">AU467_33250</name>
</gene>
<feature type="transmembrane region" description="Helical" evidence="8">
    <location>
        <begin position="228"/>
        <end position="251"/>
    </location>
</feature>
<accession>A0A101KMM3</accession>
<dbReference type="InterPro" id="IPR047817">
    <property type="entry name" value="ABC2_TM_bact-type"/>
</dbReference>
<evidence type="ECO:0000313" key="10">
    <source>
        <dbReference type="EMBL" id="KUM23622.1"/>
    </source>
</evidence>
<dbReference type="Proteomes" id="UP000053176">
    <property type="component" value="Unassembled WGS sequence"/>
</dbReference>
<feature type="transmembrane region" description="Helical" evidence="8">
    <location>
        <begin position="355"/>
        <end position="373"/>
    </location>
</feature>
<sequence>MKAVFSFARLGALLIKEFIQMRRDRITFAMMLGVPLLQLVLFGYAINNDPKSLPTALVAMSNDQYTRAMVSALQMTGYYRFNHVAESAAEAEMLMAKGAVSFVVTIPADFARRVERGDNPQILIEADATDPSAASGAISTLSTVASQALLRAQGMQATAAETAKQQLQVVVHQRYNPEGISQYNIVPGLLGVILQMTMVMMTAMALTRETERGTMENLLAMPSSPTEIMLGKVLPFLVVGSVQVTVVLAAAKLLFGVPFVGSLTLLLSSVLVFVLSLVLLGYTISTMARSQMQAMQLTFFFFLPSLLLSGFMFPYRGMPGWAQILGEIFPLTHFLRITRAVMLKGADFNAVAGEIGWLVVFVVLFAGVALARFRRTLD</sequence>
<evidence type="ECO:0000313" key="11">
    <source>
        <dbReference type="Proteomes" id="UP000053176"/>
    </source>
</evidence>
<keyword evidence="6 8" id="KW-1133">Transmembrane helix</keyword>
<dbReference type="AlphaFoldDB" id="A0A101KMM3"/>
<dbReference type="EMBL" id="LPWA01000160">
    <property type="protein sequence ID" value="KUM23622.1"/>
    <property type="molecule type" value="Genomic_DNA"/>
</dbReference>
<evidence type="ECO:0000256" key="4">
    <source>
        <dbReference type="ARBA" id="ARBA00022475"/>
    </source>
</evidence>
<keyword evidence="3" id="KW-0813">Transport</keyword>
<dbReference type="PANTHER" id="PTHR30294">
    <property type="entry name" value="MEMBRANE COMPONENT OF ABC TRANSPORTER YHHJ-RELATED"/>
    <property type="match status" value="1"/>
</dbReference>
<dbReference type="OrthoDB" id="9784671at2"/>
<feature type="transmembrane region" description="Helical" evidence="8">
    <location>
        <begin position="297"/>
        <end position="315"/>
    </location>
</feature>
<dbReference type="GO" id="GO:0016740">
    <property type="term" value="F:transferase activity"/>
    <property type="evidence" value="ECO:0007669"/>
    <property type="project" value="UniProtKB-KW"/>
</dbReference>
<evidence type="ECO:0000256" key="8">
    <source>
        <dbReference type="SAM" id="Phobius"/>
    </source>
</evidence>
<dbReference type="GO" id="GO:0140359">
    <property type="term" value="F:ABC-type transporter activity"/>
    <property type="evidence" value="ECO:0007669"/>
    <property type="project" value="InterPro"/>
</dbReference>
<evidence type="ECO:0000256" key="2">
    <source>
        <dbReference type="ARBA" id="ARBA00007783"/>
    </source>
</evidence>
<dbReference type="InterPro" id="IPR013525">
    <property type="entry name" value="ABC2_TM"/>
</dbReference>
<evidence type="ECO:0000259" key="9">
    <source>
        <dbReference type="PROSITE" id="PS51012"/>
    </source>
</evidence>
<proteinExistence type="inferred from homology"/>
<name>A0A101KMM3_RHILI</name>
<keyword evidence="10" id="KW-0808">Transferase</keyword>
<keyword evidence="5 8" id="KW-0812">Transmembrane</keyword>
<comment type="caution">
    <text evidence="10">The sequence shown here is derived from an EMBL/GenBank/DDBJ whole genome shotgun (WGS) entry which is preliminary data.</text>
</comment>